<sequence length="701" mass="77910">MYVELEEVNPHLRGGRVENHFGKTTPSSPDRDSSLDLPVLRSRAQHDKRISQLRHRGRSRGPTKSRCHQVALTSHSVLRPGEGILRGKSRRGDRWSGGATVWCHQRTPGEKKTSVGGPDRYFDDPRTCHGTSLPLSFLLPSLKTKPSPWNTAADEKPPPAHPTEIRTSISPSSAVELNTTSALDNYATEADSCLLTRWIRGWYLCIELSTSCTRNKTDQSNIAGTMKHLSTKGRCPKAVGLRWECRLDLLEGDDLLPQLFPCEGGVRVHVEARRGRGVGLACHQPRRPVVRVPVPLVVHRDNVHKHRVPLLRPHSRERYSACWEHPPATVTTSTYSTSSTMSISSSASIIHLVVGELDLLEGDDLLPQLFPCEGGVRVHVEARRGRGVGLACHQPRRPVVRVPVPLVVHRDNVHKHRVPLLRPHSRERYSACWEHPPATVTTSTYSTSSTMSISSSASVNNTLHVGNIRLQHGEWCEISAQHRTATRGRYKRGMFDETPGPPLTRDGCGSRSVHPTKIRTSISPSSAVELNTTRALANYATKAGYMWTGDSRDATKMRAISQRNSNRETLSPVVVVIYRHPGLRFATFDAVASEAPRCLTSLTCYRRRLVPCHISSRLPLDTINEEGAGERKREEGKSPKHNTLPPTRVLHYLHSKPPPPPPTADSHYKTRTSLQLLLPYSSVGVAMEVRRAFCSPDATTI</sequence>
<feature type="compositionally biased region" description="Basic and acidic residues" evidence="1">
    <location>
        <begin position="628"/>
        <end position="638"/>
    </location>
</feature>
<name>A0A7R9J2V0_TIMCA</name>
<reference evidence="2" key="1">
    <citation type="submission" date="2020-11" db="EMBL/GenBank/DDBJ databases">
        <authorList>
            <person name="Tran Van P."/>
        </authorList>
    </citation>
    <scope>NUCLEOTIDE SEQUENCE</scope>
</reference>
<gene>
    <name evidence="2" type="ORF">TCMB3V08_LOCUS4260</name>
</gene>
<proteinExistence type="predicted"/>
<evidence type="ECO:0000313" key="2">
    <source>
        <dbReference type="EMBL" id="CAD7571589.1"/>
    </source>
</evidence>
<feature type="region of interest" description="Disordered" evidence="1">
    <location>
        <begin position="1"/>
        <end position="101"/>
    </location>
</feature>
<organism evidence="2">
    <name type="scientific">Timema californicum</name>
    <name type="common">California timema</name>
    <name type="synonym">Walking stick</name>
    <dbReference type="NCBI Taxonomy" id="61474"/>
    <lineage>
        <taxon>Eukaryota</taxon>
        <taxon>Metazoa</taxon>
        <taxon>Ecdysozoa</taxon>
        <taxon>Arthropoda</taxon>
        <taxon>Hexapoda</taxon>
        <taxon>Insecta</taxon>
        <taxon>Pterygota</taxon>
        <taxon>Neoptera</taxon>
        <taxon>Polyneoptera</taxon>
        <taxon>Phasmatodea</taxon>
        <taxon>Timematodea</taxon>
        <taxon>Timematoidea</taxon>
        <taxon>Timematidae</taxon>
        <taxon>Timema</taxon>
    </lineage>
</organism>
<feature type="region of interest" description="Disordered" evidence="1">
    <location>
        <begin position="623"/>
        <end position="646"/>
    </location>
</feature>
<protein>
    <submittedName>
        <fullName evidence="2">(California timema) hypothetical protein</fullName>
    </submittedName>
</protein>
<evidence type="ECO:0000256" key="1">
    <source>
        <dbReference type="SAM" id="MobiDB-lite"/>
    </source>
</evidence>
<dbReference type="EMBL" id="OE180591">
    <property type="protein sequence ID" value="CAD7571589.1"/>
    <property type="molecule type" value="Genomic_DNA"/>
</dbReference>
<feature type="region of interest" description="Disordered" evidence="1">
    <location>
        <begin position="492"/>
        <end position="517"/>
    </location>
</feature>
<accession>A0A7R9J2V0</accession>
<feature type="compositionally biased region" description="Basic residues" evidence="1">
    <location>
        <begin position="51"/>
        <end position="67"/>
    </location>
</feature>
<dbReference type="AlphaFoldDB" id="A0A7R9J2V0"/>